<dbReference type="EMBL" id="AZGE01000019">
    <property type="protein sequence ID" value="KRM14879.1"/>
    <property type="molecule type" value="Genomic_DNA"/>
</dbReference>
<evidence type="ECO:0000313" key="4">
    <source>
        <dbReference type="Proteomes" id="UP000050973"/>
    </source>
</evidence>
<evidence type="ECO:0008006" key="5">
    <source>
        <dbReference type="Google" id="ProtNLM"/>
    </source>
</evidence>
<comment type="caution">
    <text evidence="3">The sequence shown here is derived from an EMBL/GenBank/DDBJ whole genome shotgun (WGS) entry which is preliminary data.</text>
</comment>
<dbReference type="PANTHER" id="PTHR38730:SF1">
    <property type="entry name" value="SLL7028 PROTEIN"/>
    <property type="match status" value="1"/>
</dbReference>
<feature type="domain" description="VWA-like" evidence="1">
    <location>
        <begin position="291"/>
        <end position="419"/>
    </location>
</feature>
<proteinExistence type="predicted"/>
<feature type="domain" description="Putative metallopeptidase" evidence="2">
    <location>
        <begin position="28"/>
        <end position="260"/>
    </location>
</feature>
<dbReference type="PATRIC" id="fig|1423779.3.peg.658"/>
<dbReference type="Pfam" id="PF13203">
    <property type="entry name" value="DUF2201_N"/>
    <property type="match status" value="1"/>
</dbReference>
<dbReference type="AlphaFoldDB" id="A0A0R1WB06"/>
<dbReference type="PANTHER" id="PTHR38730">
    <property type="entry name" value="SLL7028 PROTEIN"/>
    <property type="match status" value="1"/>
</dbReference>
<dbReference type="RefSeq" id="WP_056984635.1">
    <property type="nucleotide sequence ID" value="NZ_AZGE01000019.1"/>
</dbReference>
<gene>
    <name evidence="3" type="ORF">FC49_GL000648</name>
</gene>
<dbReference type="Proteomes" id="UP000050973">
    <property type="component" value="Unassembled WGS sequence"/>
</dbReference>
<dbReference type="InterPro" id="IPR025154">
    <property type="entry name" value="Put_metallopeptidase_dom"/>
</dbReference>
<name>A0A0R1WB06_9LACO</name>
<accession>A0A0R1WB06</accession>
<evidence type="ECO:0000259" key="1">
    <source>
        <dbReference type="Pfam" id="PF09967"/>
    </source>
</evidence>
<dbReference type="Pfam" id="PF09967">
    <property type="entry name" value="DUF2201"/>
    <property type="match status" value="1"/>
</dbReference>
<organism evidence="3 4">
    <name type="scientific">Limosilactobacillus oris DSM 4864</name>
    <dbReference type="NCBI Taxonomy" id="1423779"/>
    <lineage>
        <taxon>Bacteria</taxon>
        <taxon>Bacillati</taxon>
        <taxon>Bacillota</taxon>
        <taxon>Bacilli</taxon>
        <taxon>Lactobacillales</taxon>
        <taxon>Lactobacillaceae</taxon>
        <taxon>Limosilactobacillus</taxon>
    </lineage>
</organism>
<evidence type="ECO:0000259" key="2">
    <source>
        <dbReference type="Pfam" id="PF13203"/>
    </source>
</evidence>
<dbReference type="InterPro" id="IPR018698">
    <property type="entry name" value="VWA-like_dom"/>
</dbReference>
<sequence>MTFWQKIFRNPAPSADRRYYQLVTVLLHHQRLMGEIILQLPHRFDRQLQATMGLAWVGNQLVISVNPDRLLALRQDDAVLLLAHLALHVVWEHPVRYANYSDQELVAVATDIAVNQYLPGTPQGTASLAQLRRVLRRPVPEKLDSQEYLQIINGASQEEREKLLHAVGGTNTGKDMKTAAEQPVESHAGWANGAQINADQGARLAAVKQLVRQAWRQTPQRDRGLLPGDVREQIAHPNHQPAAVPIWQLLLRRQLGKIAQGHQPRANRFNRRQPLRMDLPGQVSRLVPAVHIFVDNSGSVSDEELSTALLAIGQMTGTLGLPAWLYSFDAKVSGKGTRLRPRQAPRLTRQGGGGTQFQCVFDYLRDHHVPTTGTMVVIITDGWGESTLRCHHYRNVFWLLTTKRDQLSVPAPASHVLELRREQND</sequence>
<reference evidence="3 4" key="1">
    <citation type="journal article" date="2015" name="Genome Announc.">
        <title>Expanding the biotechnology potential of lactobacilli through comparative genomics of 213 strains and associated genera.</title>
        <authorList>
            <person name="Sun Z."/>
            <person name="Harris H.M."/>
            <person name="McCann A."/>
            <person name="Guo C."/>
            <person name="Argimon S."/>
            <person name="Zhang W."/>
            <person name="Yang X."/>
            <person name="Jeffery I.B."/>
            <person name="Cooney J.C."/>
            <person name="Kagawa T.F."/>
            <person name="Liu W."/>
            <person name="Song Y."/>
            <person name="Salvetti E."/>
            <person name="Wrobel A."/>
            <person name="Rasinkangas P."/>
            <person name="Parkhill J."/>
            <person name="Rea M.C."/>
            <person name="O'Sullivan O."/>
            <person name="Ritari J."/>
            <person name="Douillard F.P."/>
            <person name="Paul Ross R."/>
            <person name="Yang R."/>
            <person name="Briner A.E."/>
            <person name="Felis G.E."/>
            <person name="de Vos W.M."/>
            <person name="Barrangou R."/>
            <person name="Klaenhammer T.R."/>
            <person name="Caufield P.W."/>
            <person name="Cui Y."/>
            <person name="Zhang H."/>
            <person name="O'Toole P.W."/>
        </authorList>
    </citation>
    <scope>NUCLEOTIDE SEQUENCE [LARGE SCALE GENOMIC DNA]</scope>
    <source>
        <strain evidence="3 4">DSM 4864</strain>
    </source>
</reference>
<protein>
    <recommendedName>
        <fullName evidence="5">Metallopeptidase domain-containing protein</fullName>
    </recommendedName>
</protein>
<evidence type="ECO:0000313" key="3">
    <source>
        <dbReference type="EMBL" id="KRM14879.1"/>
    </source>
</evidence>